<dbReference type="SUPFAM" id="SSF56784">
    <property type="entry name" value="HAD-like"/>
    <property type="match status" value="1"/>
</dbReference>
<keyword evidence="2" id="KW-1185">Reference proteome</keyword>
<evidence type="ECO:0000313" key="2">
    <source>
        <dbReference type="Proteomes" id="UP000199439"/>
    </source>
</evidence>
<reference evidence="2" key="1">
    <citation type="submission" date="2016-10" db="EMBL/GenBank/DDBJ databases">
        <authorList>
            <person name="Varghese N."/>
            <person name="Submissions S."/>
        </authorList>
    </citation>
    <scope>NUCLEOTIDE SEQUENCE [LARGE SCALE GENOMIC DNA]</scope>
    <source>
        <strain evidence="2">DSM 25730</strain>
    </source>
</reference>
<dbReference type="PANTHER" id="PTHR43611">
    <property type="entry name" value="ALPHA-D-GLUCOSE 1-PHOSPHATE PHOSPHATASE"/>
    <property type="match status" value="1"/>
</dbReference>
<dbReference type="CDD" id="cd02603">
    <property type="entry name" value="HAD_sEH-N_like"/>
    <property type="match status" value="1"/>
</dbReference>
<dbReference type="Proteomes" id="UP000199439">
    <property type="component" value="Unassembled WGS sequence"/>
</dbReference>
<dbReference type="NCBIfam" id="TIGR01509">
    <property type="entry name" value="HAD-SF-IA-v3"/>
    <property type="match status" value="1"/>
</dbReference>
<dbReference type="Gene3D" id="1.10.150.240">
    <property type="entry name" value="Putative phosphatase, domain 2"/>
    <property type="match status" value="1"/>
</dbReference>
<dbReference type="OrthoDB" id="9797415at2"/>
<sequence length="203" mass="23936">MIKTIIFDFGNVFINLDIEAAHKHALEAFNIEALSDEMLGFNSFYEQGLISTKEFLDFYSQNFPKLSKHELIDIWNFMLKDFPESRLTFLKELKQSSKYKLILLSNTNELHIDFIKTNVSFYNEFKNCFEAFYLSHEINLVKPNKDIFNFVLNQNKLKAEECLFIDDNKDNIDAANTLNIKTWLINPETEDVKNLFTTKKDLF</sequence>
<protein>
    <submittedName>
        <fullName evidence="1">Putative hydrolase of the HAD superfamily</fullName>
    </submittedName>
</protein>
<dbReference type="InterPro" id="IPR023198">
    <property type="entry name" value="PGP-like_dom2"/>
</dbReference>
<name>A0A1I1RA50_9FLAO</name>
<dbReference type="InterPro" id="IPR036412">
    <property type="entry name" value="HAD-like_sf"/>
</dbReference>
<dbReference type="Pfam" id="PF00702">
    <property type="entry name" value="Hydrolase"/>
    <property type="match status" value="1"/>
</dbReference>
<dbReference type="SFLD" id="SFLDS00003">
    <property type="entry name" value="Haloacid_Dehalogenase"/>
    <property type="match status" value="1"/>
</dbReference>
<dbReference type="RefSeq" id="WP_092852697.1">
    <property type="nucleotide sequence ID" value="NZ_FOMI01000008.1"/>
</dbReference>
<gene>
    <name evidence="1" type="ORF">SAMN04487987_108130</name>
</gene>
<dbReference type="Gene3D" id="3.40.50.1000">
    <property type="entry name" value="HAD superfamily/HAD-like"/>
    <property type="match status" value="1"/>
</dbReference>
<dbReference type="PANTHER" id="PTHR43611:SF3">
    <property type="entry name" value="FLAVIN MONONUCLEOTIDE HYDROLASE 1, CHLOROPLATIC"/>
    <property type="match status" value="1"/>
</dbReference>
<dbReference type="PRINTS" id="PR00413">
    <property type="entry name" value="HADHALOGNASE"/>
</dbReference>
<organism evidence="1 2">
    <name type="scientific">Algibacter pectinivorans</name>
    <dbReference type="NCBI Taxonomy" id="870482"/>
    <lineage>
        <taxon>Bacteria</taxon>
        <taxon>Pseudomonadati</taxon>
        <taxon>Bacteroidota</taxon>
        <taxon>Flavobacteriia</taxon>
        <taxon>Flavobacteriales</taxon>
        <taxon>Flavobacteriaceae</taxon>
        <taxon>Algibacter</taxon>
    </lineage>
</organism>
<dbReference type="EMBL" id="FOMI01000008">
    <property type="protein sequence ID" value="SFD29048.1"/>
    <property type="molecule type" value="Genomic_DNA"/>
</dbReference>
<proteinExistence type="predicted"/>
<keyword evidence="1" id="KW-0378">Hydrolase</keyword>
<dbReference type="STRING" id="870482.SAMN04487987_108130"/>
<dbReference type="SFLD" id="SFLDG01129">
    <property type="entry name" value="C1.5:_HAD__Beta-PGM__Phosphata"/>
    <property type="match status" value="1"/>
</dbReference>
<dbReference type="InterPro" id="IPR023214">
    <property type="entry name" value="HAD_sf"/>
</dbReference>
<evidence type="ECO:0000313" key="1">
    <source>
        <dbReference type="EMBL" id="SFD29048.1"/>
    </source>
</evidence>
<dbReference type="GO" id="GO:0016787">
    <property type="term" value="F:hydrolase activity"/>
    <property type="evidence" value="ECO:0007669"/>
    <property type="project" value="UniProtKB-KW"/>
</dbReference>
<dbReference type="AlphaFoldDB" id="A0A1I1RA50"/>
<dbReference type="InterPro" id="IPR006439">
    <property type="entry name" value="HAD-SF_hydro_IA"/>
</dbReference>
<accession>A0A1I1RA50</accession>
<dbReference type="NCBIfam" id="TIGR01549">
    <property type="entry name" value="HAD-SF-IA-v1"/>
    <property type="match status" value="1"/>
</dbReference>